<feature type="transmembrane region" description="Helical" evidence="1">
    <location>
        <begin position="45"/>
        <end position="67"/>
    </location>
</feature>
<dbReference type="PANTHER" id="PTHR34851">
    <property type="entry name" value="PROTEIN CBG05235-RELATED"/>
    <property type="match status" value="1"/>
</dbReference>
<evidence type="ECO:0000313" key="4">
    <source>
        <dbReference type="Proteomes" id="UP001328107"/>
    </source>
</evidence>
<name>A0AAN5CES1_9BILA</name>
<feature type="transmembrane region" description="Helical" evidence="1">
    <location>
        <begin position="108"/>
        <end position="132"/>
    </location>
</feature>
<dbReference type="InterPro" id="IPR054291">
    <property type="entry name" value="DUF7027"/>
</dbReference>
<keyword evidence="1" id="KW-0472">Membrane</keyword>
<feature type="domain" description="DUF7027" evidence="2">
    <location>
        <begin position="12"/>
        <end position="98"/>
    </location>
</feature>
<sequence>MRCCWDTFDIETGARIIAGLMLTGACLTVLSVIGNASNPNMTGGAIAITICWSFVQGTVSSLVFVAVKQHNAQLMVPMLVFNIAAIVVLAIFDIIILIFALNTKGIDAGGVVIILLVPAIAAGLQAWFFTVFRKCYKYLKEMESGGEYGTV</sequence>
<dbReference type="Pfam" id="PF22954">
    <property type="entry name" value="DUF7027"/>
    <property type="match status" value="1"/>
</dbReference>
<evidence type="ECO:0000256" key="1">
    <source>
        <dbReference type="SAM" id="Phobius"/>
    </source>
</evidence>
<evidence type="ECO:0000313" key="3">
    <source>
        <dbReference type="EMBL" id="GMR41012.1"/>
    </source>
</evidence>
<feature type="transmembrane region" description="Helical" evidence="1">
    <location>
        <begin position="12"/>
        <end position="33"/>
    </location>
</feature>
<accession>A0AAN5CES1</accession>
<dbReference type="AlphaFoldDB" id="A0AAN5CES1"/>
<reference evidence="4" key="1">
    <citation type="submission" date="2022-10" db="EMBL/GenBank/DDBJ databases">
        <title>Genome assembly of Pristionchus species.</title>
        <authorList>
            <person name="Yoshida K."/>
            <person name="Sommer R.J."/>
        </authorList>
    </citation>
    <scope>NUCLEOTIDE SEQUENCE [LARGE SCALE GENOMIC DNA]</scope>
    <source>
        <strain evidence="4">RS5460</strain>
    </source>
</reference>
<organism evidence="3 4">
    <name type="scientific">Pristionchus mayeri</name>
    <dbReference type="NCBI Taxonomy" id="1317129"/>
    <lineage>
        <taxon>Eukaryota</taxon>
        <taxon>Metazoa</taxon>
        <taxon>Ecdysozoa</taxon>
        <taxon>Nematoda</taxon>
        <taxon>Chromadorea</taxon>
        <taxon>Rhabditida</taxon>
        <taxon>Rhabditina</taxon>
        <taxon>Diplogasteromorpha</taxon>
        <taxon>Diplogasteroidea</taxon>
        <taxon>Neodiplogasteridae</taxon>
        <taxon>Pristionchus</taxon>
    </lineage>
</organism>
<dbReference type="PANTHER" id="PTHR34851:SF5">
    <property type="entry name" value="MARVEL DOMAIN-CONTAINING PROTEIN"/>
    <property type="match status" value="1"/>
</dbReference>
<gene>
    <name evidence="3" type="ORF">PMAYCL1PPCAC_11207</name>
</gene>
<feature type="transmembrane region" description="Helical" evidence="1">
    <location>
        <begin position="79"/>
        <end position="102"/>
    </location>
</feature>
<proteinExistence type="predicted"/>
<dbReference type="PROSITE" id="PS51257">
    <property type="entry name" value="PROKAR_LIPOPROTEIN"/>
    <property type="match status" value="1"/>
</dbReference>
<protein>
    <recommendedName>
        <fullName evidence="2">DUF7027 domain-containing protein</fullName>
    </recommendedName>
</protein>
<keyword evidence="1" id="KW-1133">Transmembrane helix</keyword>
<comment type="caution">
    <text evidence="3">The sequence shown here is derived from an EMBL/GenBank/DDBJ whole genome shotgun (WGS) entry which is preliminary data.</text>
</comment>
<keyword evidence="1" id="KW-0812">Transmembrane</keyword>
<keyword evidence="4" id="KW-1185">Reference proteome</keyword>
<dbReference type="EMBL" id="BTRK01000003">
    <property type="protein sequence ID" value="GMR41012.1"/>
    <property type="molecule type" value="Genomic_DNA"/>
</dbReference>
<dbReference type="Proteomes" id="UP001328107">
    <property type="component" value="Unassembled WGS sequence"/>
</dbReference>
<evidence type="ECO:0000259" key="2">
    <source>
        <dbReference type="Pfam" id="PF22954"/>
    </source>
</evidence>